<dbReference type="Pfam" id="PF23869">
    <property type="entry name" value="Beta-prop_WDR75_1st"/>
    <property type="match status" value="1"/>
</dbReference>
<feature type="region of interest" description="Disordered" evidence="9">
    <location>
        <begin position="746"/>
        <end position="793"/>
    </location>
</feature>
<evidence type="ECO:0000256" key="6">
    <source>
        <dbReference type="ARBA" id="ARBA00023163"/>
    </source>
</evidence>
<dbReference type="Pfam" id="PF23769">
    <property type="entry name" value="Beta-prop_WDR75_2nd"/>
    <property type="match status" value="1"/>
</dbReference>
<evidence type="ECO:0000256" key="4">
    <source>
        <dbReference type="ARBA" id="ARBA00022574"/>
    </source>
</evidence>
<evidence type="ECO:0000256" key="2">
    <source>
        <dbReference type="ARBA" id="ARBA00022517"/>
    </source>
</evidence>
<keyword evidence="10" id="KW-0812">Transmembrane</keyword>
<organism evidence="12 13">
    <name type="scientific">Sinocyclocheilus anshuiensis</name>
    <dbReference type="NCBI Taxonomy" id="1608454"/>
    <lineage>
        <taxon>Eukaryota</taxon>
        <taxon>Metazoa</taxon>
        <taxon>Chordata</taxon>
        <taxon>Craniata</taxon>
        <taxon>Vertebrata</taxon>
        <taxon>Euteleostomi</taxon>
        <taxon>Actinopterygii</taxon>
        <taxon>Neopterygii</taxon>
        <taxon>Teleostei</taxon>
        <taxon>Ostariophysi</taxon>
        <taxon>Cypriniformes</taxon>
        <taxon>Cyprinidae</taxon>
        <taxon>Cyprininae</taxon>
        <taxon>Sinocyclocheilus</taxon>
    </lineage>
</organism>
<keyword evidence="13" id="KW-1185">Reference proteome</keyword>
<keyword evidence="4 8" id="KW-0853">WD repeat</keyword>
<evidence type="ECO:0000313" key="12">
    <source>
        <dbReference type="Ensembl" id="ENSSANP00000013950.1"/>
    </source>
</evidence>
<gene>
    <name evidence="12" type="primary">LOC107657531</name>
</gene>
<feature type="domain" description="WD repeat-containing protein 75 second beta-propeller" evidence="11">
    <location>
        <begin position="334"/>
        <end position="655"/>
    </location>
</feature>
<dbReference type="GO" id="GO:2000234">
    <property type="term" value="P:positive regulation of rRNA processing"/>
    <property type="evidence" value="ECO:0007669"/>
    <property type="project" value="TreeGrafter"/>
</dbReference>
<proteinExistence type="predicted"/>
<feature type="repeat" description="WD" evidence="8">
    <location>
        <begin position="432"/>
        <end position="465"/>
    </location>
</feature>
<keyword evidence="2" id="KW-0690">Ribosome biogenesis</keyword>
<dbReference type="AlphaFoldDB" id="A0A671L7C6"/>
<dbReference type="InterPro" id="IPR036322">
    <property type="entry name" value="WD40_repeat_dom_sf"/>
</dbReference>
<keyword evidence="6" id="KW-0804">Transcription</keyword>
<dbReference type="GO" id="GO:0006364">
    <property type="term" value="P:rRNA processing"/>
    <property type="evidence" value="ECO:0007669"/>
    <property type="project" value="UniProtKB-KW"/>
</dbReference>
<feature type="repeat" description="WD" evidence="8">
    <location>
        <begin position="194"/>
        <end position="225"/>
    </location>
</feature>
<dbReference type="InterPro" id="IPR015943">
    <property type="entry name" value="WD40/YVTN_repeat-like_dom_sf"/>
</dbReference>
<evidence type="ECO:0000256" key="7">
    <source>
        <dbReference type="ARBA" id="ARBA00023242"/>
    </source>
</evidence>
<keyword evidence="10" id="KW-0472">Membrane</keyword>
<evidence type="ECO:0000256" key="8">
    <source>
        <dbReference type="PROSITE-ProRule" id="PRU00221"/>
    </source>
</evidence>
<comment type="subcellular location">
    <subcellularLocation>
        <location evidence="1">Nucleus</location>
        <location evidence="1">Nucleolus</location>
    </subcellularLocation>
</comment>
<evidence type="ECO:0000259" key="11">
    <source>
        <dbReference type="Pfam" id="PF23769"/>
    </source>
</evidence>
<dbReference type="InterPro" id="IPR001680">
    <property type="entry name" value="WD40_rpt"/>
</dbReference>
<name>A0A671L7C6_9TELE</name>
<dbReference type="PROSITE" id="PS50082">
    <property type="entry name" value="WD_REPEATS_2"/>
    <property type="match status" value="3"/>
</dbReference>
<dbReference type="Gene3D" id="2.130.10.10">
    <property type="entry name" value="YVTN repeat-like/Quinoprotein amine dehydrogenase"/>
    <property type="match status" value="3"/>
</dbReference>
<keyword evidence="3" id="KW-0698">rRNA processing</keyword>
<evidence type="ECO:0000256" key="3">
    <source>
        <dbReference type="ARBA" id="ARBA00022552"/>
    </source>
</evidence>
<keyword evidence="10" id="KW-1133">Transmembrane helix</keyword>
<evidence type="ECO:0000256" key="1">
    <source>
        <dbReference type="ARBA" id="ARBA00004604"/>
    </source>
</evidence>
<dbReference type="InterPro" id="IPR057644">
    <property type="entry name" value="Beta-prop_WDR75_2nd"/>
</dbReference>
<dbReference type="SUPFAM" id="SSF50978">
    <property type="entry name" value="WD40 repeat-like"/>
    <property type="match status" value="1"/>
</dbReference>
<keyword evidence="7" id="KW-0539">Nucleus</keyword>
<dbReference type="GO" id="GO:0003723">
    <property type="term" value="F:RNA binding"/>
    <property type="evidence" value="ECO:0007669"/>
    <property type="project" value="InterPro"/>
</dbReference>
<keyword evidence="5" id="KW-0677">Repeat</keyword>
<dbReference type="SUPFAM" id="SSF50998">
    <property type="entry name" value="Quinoprotein alcohol dehydrogenase-like"/>
    <property type="match status" value="1"/>
</dbReference>
<accession>A0A671L7C6</accession>
<evidence type="ECO:0000256" key="10">
    <source>
        <dbReference type="SAM" id="Phobius"/>
    </source>
</evidence>
<sequence>MVEKSDVRVVRCGGSKINLRPPIISTDSRFVLCASGDSVKVYSTRTEEWLHSLQGHTNQVTGIALNPANHLQVYSCSADGTVKLWDFIDGILIKTFIIGYRLFAIYVNINTYFLTILILSICFQLVAVHLPKSAEQEVEAKELSAVSSRISPNPSCTAFGREGQYIAFARHLQLNVYFFRKQKTYSFSLKATDKKGAKNAFTCIACHPADDCIATGHEDGKIRLWRNFIHTKEYTYSTQHWHHNAVNTLCFTPEGTNLLSGGIESVLVQWQYGAGNRKEFLPRLGGSILHVSTSSDGQLFCTSHSDNKITVIESSFKVCGVIQGLVKDAVFTDLMIDPRSKALVLNGKPGHLQFYSLLRDKHLYNLDIVQQEYIYEAGLDQFEVVKAAFDIKGYWLATVEERGQKSSDLEFVLKLWAYDERTQSFVLNTTITAAHTDRIISMCFSSSEETTMLVTTAEDGQFKAWCQGADADTQQDQSFWSCDFVGSYHNLTPTNCSFSADSSLLAVSFQEVITIWSPDTWELLTTLCQPPGVVRDLCFGQLSCSKYLIATTTRNLLCCWNLLTCALEWSTSVEVSKLQPDPLSENVAAFSYQSKHTDLFVFKPNEPRPLFTHKNVCSEKIHRAVFVPREELLNNCDESSQWLNRSQLYFLTQNMVFHNFTCVSLVQLVIDDSIAVTPFYLLLGKHRQQQQKLNTPSHPAADKPQQPQGSVTITELLHTPAHVLPAASVLCSMFVSSLLISNTGVREMESSEQEMNSEKEEEHSEEEMEACDSQQELRAQGSVDEVTPKLSKAQERELKRVRKTDFSWMAGLIDSKP</sequence>
<reference evidence="12" key="2">
    <citation type="submission" date="2025-09" db="UniProtKB">
        <authorList>
            <consortium name="Ensembl"/>
        </authorList>
    </citation>
    <scope>IDENTIFICATION</scope>
</reference>
<evidence type="ECO:0000313" key="13">
    <source>
        <dbReference type="Proteomes" id="UP000472260"/>
    </source>
</evidence>
<dbReference type="GO" id="GO:0032040">
    <property type="term" value="C:small-subunit processome"/>
    <property type="evidence" value="ECO:0007669"/>
    <property type="project" value="InterPro"/>
</dbReference>
<dbReference type="PANTHER" id="PTHR44215:SF1">
    <property type="entry name" value="WD REPEAT-CONTAINING PROTEIN 75"/>
    <property type="match status" value="1"/>
</dbReference>
<dbReference type="InterPro" id="IPR053826">
    <property type="entry name" value="WDR75"/>
</dbReference>
<evidence type="ECO:0000256" key="5">
    <source>
        <dbReference type="ARBA" id="ARBA00022737"/>
    </source>
</evidence>
<reference evidence="12" key="1">
    <citation type="submission" date="2025-08" db="UniProtKB">
        <authorList>
            <consortium name="Ensembl"/>
        </authorList>
    </citation>
    <scope>IDENTIFICATION</scope>
</reference>
<protein>
    <submittedName>
        <fullName evidence="12">WD repeat-containing protein 75-like</fullName>
    </submittedName>
</protein>
<dbReference type="PROSITE" id="PS50294">
    <property type="entry name" value="WD_REPEATS_REGION"/>
    <property type="match status" value="1"/>
</dbReference>
<evidence type="ECO:0000256" key="9">
    <source>
        <dbReference type="SAM" id="MobiDB-lite"/>
    </source>
</evidence>
<feature type="transmembrane region" description="Helical" evidence="10">
    <location>
        <begin position="103"/>
        <end position="126"/>
    </location>
</feature>
<dbReference type="InterPro" id="IPR011047">
    <property type="entry name" value="Quinoprotein_ADH-like_sf"/>
</dbReference>
<feature type="repeat" description="WD" evidence="8">
    <location>
        <begin position="53"/>
        <end position="95"/>
    </location>
</feature>
<dbReference type="PANTHER" id="PTHR44215">
    <property type="entry name" value="WD REPEAT-CONTAINING PROTEIN 75"/>
    <property type="match status" value="1"/>
</dbReference>
<dbReference type="Proteomes" id="UP000472260">
    <property type="component" value="Unassembled WGS sequence"/>
</dbReference>
<dbReference type="SMART" id="SM00320">
    <property type="entry name" value="WD40"/>
    <property type="match status" value="7"/>
</dbReference>
<dbReference type="Ensembl" id="ENSSANT00000014880.1">
    <property type="protein sequence ID" value="ENSSANP00000013950.1"/>
    <property type="gene ID" value="ENSSANG00000007082.1"/>
</dbReference>
<dbReference type="GO" id="GO:0045943">
    <property type="term" value="P:positive regulation of transcription by RNA polymerase I"/>
    <property type="evidence" value="ECO:0007669"/>
    <property type="project" value="InterPro"/>
</dbReference>